<reference evidence="1 2" key="1">
    <citation type="submission" date="2018-02" db="EMBL/GenBank/DDBJ databases">
        <title>Mycoplasma marinum and Mycoplasma todarodis sp. nov., moderately halophilic and psychrotolerant mycoplasmas isolated from cephalopods.</title>
        <authorList>
            <person name="Viver T."/>
        </authorList>
    </citation>
    <scope>NUCLEOTIDE SEQUENCE [LARGE SCALE GENOMIC DNA]</scope>
    <source>
        <strain evidence="1 2">PE</strain>
    </source>
</reference>
<dbReference type="Proteomes" id="UP000294192">
    <property type="component" value="Unassembled WGS sequence"/>
</dbReference>
<evidence type="ECO:0000313" key="1">
    <source>
        <dbReference type="EMBL" id="TCG10257.1"/>
    </source>
</evidence>
<accession>A0A4R0XRG4</accession>
<sequence>MNGFEVASQKAARLLKEKADKAIGKVTADMVNDAINTKKPHSSTDIASTWTLPASVDVVVSVNGDQTIVIVALTKTGNDDATGIISWTGVTSATGTTKIGSVTGTLNGFENASQKAARLLKEKANKDIAKVTDDMVNKAINASKPHSSTDIASKWDLPASVNVTVGTGQD</sequence>
<keyword evidence="2" id="KW-1185">Reference proteome</keyword>
<feature type="non-terminal residue" evidence="1">
    <location>
        <position position="170"/>
    </location>
</feature>
<name>A0A4R0XRG4_9MOLU</name>
<comment type="caution">
    <text evidence="1">The sequence shown here is derived from an EMBL/GenBank/DDBJ whole genome shotgun (WGS) entry which is preliminary data.</text>
</comment>
<dbReference type="EMBL" id="PSZO01000103">
    <property type="protein sequence ID" value="TCG10257.1"/>
    <property type="molecule type" value="Genomic_DNA"/>
</dbReference>
<protein>
    <submittedName>
        <fullName evidence="1">Uncharacterized protein</fullName>
    </submittedName>
</protein>
<gene>
    <name evidence="1" type="ORF">C4B24_05030</name>
</gene>
<evidence type="ECO:0000313" key="2">
    <source>
        <dbReference type="Proteomes" id="UP000294192"/>
    </source>
</evidence>
<dbReference type="RefSeq" id="WP_131599656.1">
    <property type="nucleotide sequence ID" value="NZ_PSZO01000103.1"/>
</dbReference>
<dbReference type="AlphaFoldDB" id="A0A4R0XRG4"/>
<organism evidence="1 2">
    <name type="scientific">Mycoplasma marinum</name>
    <dbReference type="NCBI Taxonomy" id="1937190"/>
    <lineage>
        <taxon>Bacteria</taxon>
        <taxon>Bacillati</taxon>
        <taxon>Mycoplasmatota</taxon>
        <taxon>Mollicutes</taxon>
        <taxon>Mycoplasmataceae</taxon>
        <taxon>Mycoplasma</taxon>
    </lineage>
</organism>
<proteinExistence type="predicted"/>